<comment type="caution">
    <text evidence="2">The sequence shown here is derived from an EMBL/GenBank/DDBJ whole genome shotgun (WGS) entry which is preliminary data.</text>
</comment>
<name>A0A850QNE6_9BURK</name>
<feature type="transmembrane region" description="Helical" evidence="1">
    <location>
        <begin position="28"/>
        <end position="51"/>
    </location>
</feature>
<feature type="transmembrane region" description="Helical" evidence="1">
    <location>
        <begin position="57"/>
        <end position="75"/>
    </location>
</feature>
<proteinExistence type="predicted"/>
<reference evidence="2 3" key="1">
    <citation type="submission" date="2020-06" db="EMBL/GenBank/DDBJ databases">
        <authorList>
            <person name="Qiu C."/>
            <person name="Liu Z."/>
        </authorList>
    </citation>
    <scope>NUCLEOTIDE SEQUENCE [LARGE SCALE GENOMIC DNA]</scope>
    <source>
        <strain evidence="2 3">EM 1</strain>
    </source>
</reference>
<organism evidence="2 3">
    <name type="scientific">Undibacterium oligocarboniphilum</name>
    <dbReference type="NCBI Taxonomy" id="666702"/>
    <lineage>
        <taxon>Bacteria</taxon>
        <taxon>Pseudomonadati</taxon>
        <taxon>Pseudomonadota</taxon>
        <taxon>Betaproteobacteria</taxon>
        <taxon>Burkholderiales</taxon>
        <taxon>Oxalobacteraceae</taxon>
        <taxon>Undibacterium</taxon>
    </lineage>
</organism>
<evidence type="ECO:0000256" key="1">
    <source>
        <dbReference type="SAM" id="Phobius"/>
    </source>
</evidence>
<dbReference type="RefSeq" id="WP_176804440.1">
    <property type="nucleotide sequence ID" value="NZ_JABXYJ010000008.1"/>
</dbReference>
<evidence type="ECO:0000313" key="3">
    <source>
        <dbReference type="Proteomes" id="UP000588051"/>
    </source>
</evidence>
<protein>
    <submittedName>
        <fullName evidence="2">Uncharacterized protein</fullName>
    </submittedName>
</protein>
<dbReference type="Proteomes" id="UP000588051">
    <property type="component" value="Unassembled WGS sequence"/>
</dbReference>
<keyword evidence="3" id="KW-1185">Reference proteome</keyword>
<gene>
    <name evidence="2" type="ORF">HV832_13825</name>
</gene>
<dbReference type="AlphaFoldDB" id="A0A850QNE6"/>
<evidence type="ECO:0000313" key="2">
    <source>
        <dbReference type="EMBL" id="NVO78903.1"/>
    </source>
</evidence>
<sequence>MNLSSEHQSKWISAANNAWQDEMTMLRLAICILMPTAMLIVINFGLFVTAMNHFESVVVGVACIGFMCMGRAAMLRWKKLI</sequence>
<keyword evidence="1" id="KW-1133">Transmembrane helix</keyword>
<keyword evidence="1" id="KW-0472">Membrane</keyword>
<dbReference type="EMBL" id="JABXYJ010000008">
    <property type="protein sequence ID" value="NVO78903.1"/>
    <property type="molecule type" value="Genomic_DNA"/>
</dbReference>
<keyword evidence="1" id="KW-0812">Transmembrane</keyword>
<accession>A0A850QNE6</accession>